<dbReference type="Pfam" id="PF00126">
    <property type="entry name" value="HTH_1"/>
    <property type="match status" value="1"/>
</dbReference>
<dbReference type="Gene3D" id="3.40.190.290">
    <property type="match status" value="1"/>
</dbReference>
<dbReference type="SUPFAM" id="SSF53850">
    <property type="entry name" value="Periplasmic binding protein-like II"/>
    <property type="match status" value="1"/>
</dbReference>
<dbReference type="Pfam" id="PF03466">
    <property type="entry name" value="LysR_substrate"/>
    <property type="match status" value="1"/>
</dbReference>
<evidence type="ECO:0000256" key="1">
    <source>
        <dbReference type="ARBA" id="ARBA00009437"/>
    </source>
</evidence>
<reference evidence="6 7" key="1">
    <citation type="journal article" date="2014" name="Genome Announc.">
        <title>Complete Closed Genome Sequences of Three Bibersteinia trehalosi Nasopharyngeal Isolates from Cattle with Shipping Fever.</title>
        <authorList>
            <person name="Harhay G.P."/>
            <person name="McVey D.S."/>
            <person name="Koren S."/>
            <person name="Phillippy A.M."/>
            <person name="Bono J."/>
            <person name="Harhay D.M."/>
            <person name="Clawson M.L."/>
            <person name="Heaton M.P."/>
            <person name="Chitko-McKown C.G."/>
            <person name="Korlach J."/>
            <person name="Smith T.P."/>
        </authorList>
    </citation>
    <scope>NUCLEOTIDE SEQUENCE [LARGE SCALE GENOMIC DNA]</scope>
    <source>
        <strain evidence="6 7">USDA-ARS-USMARC-188</strain>
    </source>
</reference>
<proteinExistence type="inferred from homology"/>
<protein>
    <submittedName>
        <fullName evidence="6">Transcriptional regulator, LysR</fullName>
    </submittedName>
</protein>
<accession>A0A4V7ICX4</accession>
<organism evidence="6 7">
    <name type="scientific">Bibersteinia trehalosi USDA-ARS-USMARC-188</name>
    <dbReference type="NCBI Taxonomy" id="1263829"/>
    <lineage>
        <taxon>Bacteria</taxon>
        <taxon>Pseudomonadati</taxon>
        <taxon>Pseudomonadota</taxon>
        <taxon>Gammaproteobacteria</taxon>
        <taxon>Pasteurellales</taxon>
        <taxon>Pasteurellaceae</taxon>
        <taxon>Bibersteinia</taxon>
    </lineage>
</organism>
<keyword evidence="4" id="KW-0804">Transcription</keyword>
<dbReference type="Gene3D" id="1.10.10.10">
    <property type="entry name" value="Winged helix-like DNA-binding domain superfamily/Winged helix DNA-binding domain"/>
    <property type="match status" value="1"/>
</dbReference>
<dbReference type="Proteomes" id="UP000019091">
    <property type="component" value="Chromosome"/>
</dbReference>
<dbReference type="FunFam" id="1.10.10.10:FF:000001">
    <property type="entry name" value="LysR family transcriptional regulator"/>
    <property type="match status" value="1"/>
</dbReference>
<dbReference type="InterPro" id="IPR036390">
    <property type="entry name" value="WH_DNA-bd_sf"/>
</dbReference>
<keyword evidence="3" id="KW-0238">DNA-binding</keyword>
<evidence type="ECO:0000256" key="2">
    <source>
        <dbReference type="ARBA" id="ARBA00023015"/>
    </source>
</evidence>
<dbReference type="InterPro" id="IPR000847">
    <property type="entry name" value="LysR_HTH_N"/>
</dbReference>
<evidence type="ECO:0000259" key="5">
    <source>
        <dbReference type="PROSITE" id="PS50931"/>
    </source>
</evidence>
<feature type="domain" description="HTH lysR-type" evidence="5">
    <location>
        <begin position="94"/>
        <end position="151"/>
    </location>
</feature>
<dbReference type="GO" id="GO:0043565">
    <property type="term" value="F:sequence-specific DNA binding"/>
    <property type="evidence" value="ECO:0007669"/>
    <property type="project" value="TreeGrafter"/>
</dbReference>
<dbReference type="SUPFAM" id="SSF46785">
    <property type="entry name" value="Winged helix' DNA-binding domain"/>
    <property type="match status" value="1"/>
</dbReference>
<dbReference type="GO" id="GO:0006351">
    <property type="term" value="P:DNA-templated transcription"/>
    <property type="evidence" value="ECO:0007669"/>
    <property type="project" value="TreeGrafter"/>
</dbReference>
<dbReference type="PANTHER" id="PTHR30537">
    <property type="entry name" value="HTH-TYPE TRANSCRIPTIONAL REGULATOR"/>
    <property type="match status" value="1"/>
</dbReference>
<dbReference type="InterPro" id="IPR005119">
    <property type="entry name" value="LysR_subst-bd"/>
</dbReference>
<keyword evidence="2" id="KW-0805">Transcription regulation</keyword>
<dbReference type="PANTHER" id="PTHR30537:SF72">
    <property type="entry name" value="LYSR FAMILY TRANSCRIPTIONAL REGULATOR"/>
    <property type="match status" value="1"/>
</dbReference>
<dbReference type="CDD" id="cd08472">
    <property type="entry name" value="PBP2_CrgA_like_3"/>
    <property type="match status" value="1"/>
</dbReference>
<dbReference type="KEGG" id="btre:F542_21190"/>
<gene>
    <name evidence="6" type="ORF">F542_21190</name>
</gene>
<evidence type="ECO:0000256" key="3">
    <source>
        <dbReference type="ARBA" id="ARBA00023125"/>
    </source>
</evidence>
<dbReference type="InterPro" id="IPR058163">
    <property type="entry name" value="LysR-type_TF_proteobact-type"/>
</dbReference>
<sequence>MVSGVLTYEHLASLIVQFTQGNIQPILPKCNAEILQHFMQKHPLVSLIELQYAFGFSNENQILQAFIQVQIPFKRVGNGHFMQICLYFLLHNMDRIQALQIFARTVESGSFTKAADQLNLHISVVSKGIKYLETQLGSRLLNRTTRKLALTAEGEVFYEKCQVLLTELENTFQDLSGSAQQAIGKLRIDMPPSLVNFVMSRLLEFHRQYPDIQLVVSASDKVQNLIDEGLDCAIRMGELDDAGYIARRLGDLPMVLCAAPRYLSEFGSPKTLDDLEHHRAIHYFSDKHRKIMPWRFEQGGNDVGMKIPCVMSVNDSNVLLQAVLAGFGISYMSCMLADPYLENGSLVKVLPDYHKPSRPVWLVYPQREFIPKRLEVFIEWLLNTFKEYCN</sequence>
<dbReference type="InterPro" id="IPR036388">
    <property type="entry name" value="WH-like_DNA-bd_sf"/>
</dbReference>
<evidence type="ECO:0000313" key="7">
    <source>
        <dbReference type="Proteomes" id="UP000019091"/>
    </source>
</evidence>
<evidence type="ECO:0000256" key="4">
    <source>
        <dbReference type="ARBA" id="ARBA00023163"/>
    </source>
</evidence>
<dbReference type="EMBL" id="CP006954">
    <property type="protein sequence ID" value="AHG82827.1"/>
    <property type="molecule type" value="Genomic_DNA"/>
</dbReference>
<name>A0A4V7ICX4_BIBTR</name>
<dbReference type="AlphaFoldDB" id="A0A4V7ICX4"/>
<comment type="similarity">
    <text evidence="1">Belongs to the LysR transcriptional regulatory family.</text>
</comment>
<dbReference type="PROSITE" id="PS50931">
    <property type="entry name" value="HTH_LYSR"/>
    <property type="match status" value="1"/>
</dbReference>
<evidence type="ECO:0000313" key="6">
    <source>
        <dbReference type="EMBL" id="AHG82827.1"/>
    </source>
</evidence>
<dbReference type="GO" id="GO:0003700">
    <property type="term" value="F:DNA-binding transcription factor activity"/>
    <property type="evidence" value="ECO:0007669"/>
    <property type="project" value="InterPro"/>
</dbReference>